<dbReference type="EMBL" id="JANBOJ010000022">
    <property type="protein sequence ID" value="KAJ1724725.1"/>
    <property type="molecule type" value="Genomic_DNA"/>
</dbReference>
<proteinExistence type="predicted"/>
<sequence>MAFIRLRLSKGKHFGIFTIHRPKLEYHSNVDIIISRGHHTLVNNLFIAANRYMGYSDFFEHVFHILQPEKYEWPGVHNLYINMVADMAEYMNIYADSITVPSESECQQYVDTFHRCMPSVQQLTVHEPYPEKGVFVNKLANQYAHQLNYLTSLNPVSLSETKFCTNLTHLNIKLDPDSKPLYLPQLAAAPLQYLSLINVPPQFSWAEFYDAEGSNITFHKNLWIENCPSDSELLHCQPYFSDMHEVVVEGPVESVALSAEMGLKKQNKLKIYINHASLAQEPLFYTATNQLFSKLDIGRDSCLGIDVGFDRFDVQSILWTGLRKLFVFSSVDVNNFVGLLAALPNLTTTVARRLVVNTDMISAEYGDHSSAPISESQSTASSRTQSISSTAGSHHSRFRRLARLGWTHKRNSSESLHTLHIEPLSSAKMQRMALYFDDDSPGSIELKAMTIGFIIAKFTTLAELQLDPRFEHYICQFVADYANSAPHMPDINIQYAKMHMDSRTFNYYFYSF</sequence>
<protein>
    <submittedName>
        <fullName evidence="2">Uncharacterized protein</fullName>
    </submittedName>
</protein>
<dbReference type="OrthoDB" id="5557164at2759"/>
<evidence type="ECO:0000313" key="3">
    <source>
        <dbReference type="Proteomes" id="UP001149813"/>
    </source>
</evidence>
<name>A0A9W7Y7A7_9FUNG</name>
<dbReference type="AlphaFoldDB" id="A0A9W7Y7A7"/>
<dbReference type="Proteomes" id="UP001149813">
    <property type="component" value="Unassembled WGS sequence"/>
</dbReference>
<feature type="compositionally biased region" description="Low complexity" evidence="1">
    <location>
        <begin position="373"/>
        <end position="393"/>
    </location>
</feature>
<evidence type="ECO:0000313" key="2">
    <source>
        <dbReference type="EMBL" id="KAJ1724725.1"/>
    </source>
</evidence>
<comment type="caution">
    <text evidence="2">The sequence shown here is derived from an EMBL/GenBank/DDBJ whole genome shotgun (WGS) entry which is preliminary data.</text>
</comment>
<evidence type="ECO:0000256" key="1">
    <source>
        <dbReference type="SAM" id="MobiDB-lite"/>
    </source>
</evidence>
<accession>A0A9W7Y7A7</accession>
<keyword evidence="3" id="KW-1185">Reference proteome</keyword>
<gene>
    <name evidence="2" type="ORF">LPJ53_001008</name>
</gene>
<feature type="region of interest" description="Disordered" evidence="1">
    <location>
        <begin position="367"/>
        <end position="396"/>
    </location>
</feature>
<reference evidence="2" key="1">
    <citation type="submission" date="2022-07" db="EMBL/GenBank/DDBJ databases">
        <title>Phylogenomic reconstructions and comparative analyses of Kickxellomycotina fungi.</title>
        <authorList>
            <person name="Reynolds N.K."/>
            <person name="Stajich J.E."/>
            <person name="Barry K."/>
            <person name="Grigoriev I.V."/>
            <person name="Crous P."/>
            <person name="Smith M.E."/>
        </authorList>
    </citation>
    <scope>NUCLEOTIDE SEQUENCE</scope>
    <source>
        <strain evidence="2">NBRC 32514</strain>
    </source>
</reference>
<organism evidence="2 3">
    <name type="scientific">Coemansia erecta</name>
    <dbReference type="NCBI Taxonomy" id="147472"/>
    <lineage>
        <taxon>Eukaryota</taxon>
        <taxon>Fungi</taxon>
        <taxon>Fungi incertae sedis</taxon>
        <taxon>Zoopagomycota</taxon>
        <taxon>Kickxellomycotina</taxon>
        <taxon>Kickxellomycetes</taxon>
        <taxon>Kickxellales</taxon>
        <taxon>Kickxellaceae</taxon>
        <taxon>Coemansia</taxon>
    </lineage>
</organism>